<gene>
    <name evidence="13" type="ORF">FM119_12845</name>
</gene>
<dbReference type="RefSeq" id="WP_087138569.1">
    <property type="nucleotide sequence ID" value="NZ_FUKR01000075.1"/>
</dbReference>
<feature type="domain" description="Nudix hydrolase" evidence="12">
    <location>
        <begin position="4"/>
        <end position="128"/>
    </location>
</feature>
<dbReference type="GO" id="GO:0008413">
    <property type="term" value="F:8-oxo-7,8-dihydroguanosine triphosphate pyrophosphatase activity"/>
    <property type="evidence" value="ECO:0007669"/>
    <property type="project" value="TreeGrafter"/>
</dbReference>
<dbReference type="GO" id="GO:0006281">
    <property type="term" value="P:DNA repair"/>
    <property type="evidence" value="ECO:0007669"/>
    <property type="project" value="UniProtKB-KW"/>
</dbReference>
<comment type="cofactor">
    <cofactor evidence="1">
        <name>Mg(2+)</name>
        <dbReference type="ChEBI" id="CHEBI:18420"/>
    </cofactor>
</comment>
<dbReference type="GO" id="GO:0006260">
    <property type="term" value="P:DNA replication"/>
    <property type="evidence" value="ECO:0007669"/>
    <property type="project" value="UniProtKB-KW"/>
</dbReference>
<dbReference type="Pfam" id="PF00293">
    <property type="entry name" value="NUDIX"/>
    <property type="match status" value="1"/>
</dbReference>
<evidence type="ECO:0000259" key="12">
    <source>
        <dbReference type="PROSITE" id="PS51462"/>
    </source>
</evidence>
<evidence type="ECO:0000256" key="4">
    <source>
        <dbReference type="ARBA" id="ARBA00022705"/>
    </source>
</evidence>
<dbReference type="SUPFAM" id="SSF55811">
    <property type="entry name" value="Nudix"/>
    <property type="match status" value="1"/>
</dbReference>
<keyword evidence="9" id="KW-0234">DNA repair</keyword>
<dbReference type="PANTHER" id="PTHR47707:SF1">
    <property type="entry name" value="NUDIX HYDROLASE FAMILY PROTEIN"/>
    <property type="match status" value="1"/>
</dbReference>
<dbReference type="GO" id="GO:0035539">
    <property type="term" value="F:8-oxo-7,8-dihydrodeoxyguanosine triphosphate pyrophosphatase activity"/>
    <property type="evidence" value="ECO:0007669"/>
    <property type="project" value="UniProtKB-EC"/>
</dbReference>
<proteinExistence type="inferred from homology"/>
<dbReference type="InterPro" id="IPR020476">
    <property type="entry name" value="Nudix_hydrolase"/>
</dbReference>
<dbReference type="Proteomes" id="UP000196778">
    <property type="component" value="Unassembled WGS sequence"/>
</dbReference>
<evidence type="ECO:0000256" key="10">
    <source>
        <dbReference type="ARBA" id="ARBA00035861"/>
    </source>
</evidence>
<dbReference type="PANTHER" id="PTHR47707">
    <property type="entry name" value="8-OXO-DGTP DIPHOSPHATASE"/>
    <property type="match status" value="1"/>
</dbReference>
<dbReference type="EMBL" id="FUKR01000075">
    <property type="protein sequence ID" value="SJN41780.1"/>
    <property type="molecule type" value="Genomic_DNA"/>
</dbReference>
<evidence type="ECO:0000256" key="1">
    <source>
        <dbReference type="ARBA" id="ARBA00001946"/>
    </source>
</evidence>
<keyword evidence="3" id="KW-0515">Mutator protein</keyword>
<keyword evidence="7 13" id="KW-0378">Hydrolase</keyword>
<reference evidence="14" key="1">
    <citation type="submission" date="2017-02" db="EMBL/GenBank/DDBJ databases">
        <authorList>
            <person name="Dridi B."/>
        </authorList>
    </citation>
    <scope>NUCLEOTIDE SEQUENCE [LARGE SCALE GENOMIC DNA]</scope>
    <source>
        <strain evidence="14">EB411</strain>
    </source>
</reference>
<accession>A0A1R4KBT6</accession>
<evidence type="ECO:0000256" key="9">
    <source>
        <dbReference type="ARBA" id="ARBA00023204"/>
    </source>
</evidence>
<comment type="catalytic activity">
    <reaction evidence="10">
        <text>8-oxo-dGTP + H2O = 8-oxo-dGMP + diphosphate + H(+)</text>
        <dbReference type="Rhea" id="RHEA:31575"/>
        <dbReference type="ChEBI" id="CHEBI:15377"/>
        <dbReference type="ChEBI" id="CHEBI:15378"/>
        <dbReference type="ChEBI" id="CHEBI:33019"/>
        <dbReference type="ChEBI" id="CHEBI:63224"/>
        <dbReference type="ChEBI" id="CHEBI:77896"/>
        <dbReference type="EC" id="3.6.1.55"/>
    </reaction>
</comment>
<evidence type="ECO:0000256" key="5">
    <source>
        <dbReference type="ARBA" id="ARBA00022723"/>
    </source>
</evidence>
<evidence type="ECO:0000313" key="14">
    <source>
        <dbReference type="Proteomes" id="UP000196778"/>
    </source>
</evidence>
<dbReference type="GO" id="GO:0046872">
    <property type="term" value="F:metal ion binding"/>
    <property type="evidence" value="ECO:0007669"/>
    <property type="project" value="UniProtKB-KW"/>
</dbReference>
<evidence type="ECO:0000256" key="8">
    <source>
        <dbReference type="ARBA" id="ARBA00022842"/>
    </source>
</evidence>
<dbReference type="InterPro" id="IPR015797">
    <property type="entry name" value="NUDIX_hydrolase-like_dom_sf"/>
</dbReference>
<dbReference type="PROSITE" id="PS51462">
    <property type="entry name" value="NUDIX"/>
    <property type="match status" value="1"/>
</dbReference>
<keyword evidence="4" id="KW-0235">DNA replication</keyword>
<dbReference type="AlphaFoldDB" id="A0A1R4KBT6"/>
<keyword evidence="8" id="KW-0460">Magnesium</keyword>
<comment type="similarity">
    <text evidence="2">Belongs to the Nudix hydrolase family.</text>
</comment>
<evidence type="ECO:0000256" key="6">
    <source>
        <dbReference type="ARBA" id="ARBA00022763"/>
    </source>
</evidence>
<evidence type="ECO:0000256" key="3">
    <source>
        <dbReference type="ARBA" id="ARBA00022457"/>
    </source>
</evidence>
<dbReference type="PRINTS" id="PR00502">
    <property type="entry name" value="NUDIXFAMILY"/>
</dbReference>
<evidence type="ECO:0000256" key="2">
    <source>
        <dbReference type="ARBA" id="ARBA00005582"/>
    </source>
</evidence>
<keyword evidence="5" id="KW-0479">Metal-binding</keyword>
<dbReference type="Gene3D" id="3.90.79.10">
    <property type="entry name" value="Nucleoside Triphosphate Pyrophosphohydrolase"/>
    <property type="match status" value="1"/>
</dbReference>
<protein>
    <recommendedName>
        <fullName evidence="11">8-oxo-dGTP diphosphatase</fullName>
        <ecNumber evidence="11">3.6.1.55</ecNumber>
    </recommendedName>
</protein>
<dbReference type="InterPro" id="IPR047127">
    <property type="entry name" value="MutT-like"/>
</dbReference>
<evidence type="ECO:0000256" key="11">
    <source>
        <dbReference type="ARBA" id="ARBA00038905"/>
    </source>
</evidence>
<organism evidence="13 14">
    <name type="scientific">Mycetocola reblochoni REB411</name>
    <dbReference type="NCBI Taxonomy" id="1255698"/>
    <lineage>
        <taxon>Bacteria</taxon>
        <taxon>Bacillati</taxon>
        <taxon>Actinomycetota</taxon>
        <taxon>Actinomycetes</taxon>
        <taxon>Micrococcales</taxon>
        <taxon>Microbacteriaceae</taxon>
        <taxon>Mycetocola</taxon>
    </lineage>
</organism>
<dbReference type="GO" id="GO:0044715">
    <property type="term" value="F:8-oxo-dGDP phosphatase activity"/>
    <property type="evidence" value="ECO:0007669"/>
    <property type="project" value="TreeGrafter"/>
</dbReference>
<dbReference type="GO" id="GO:0044716">
    <property type="term" value="F:8-oxo-GDP phosphatase activity"/>
    <property type="evidence" value="ECO:0007669"/>
    <property type="project" value="TreeGrafter"/>
</dbReference>
<evidence type="ECO:0000256" key="7">
    <source>
        <dbReference type="ARBA" id="ARBA00022801"/>
    </source>
</evidence>
<keyword evidence="14" id="KW-1185">Reference proteome</keyword>
<sequence length="130" mass="13799">MPTTPIAVVGAAIVRADGAVLCAERGHGPFSGLWEFPGGKVEQGETPEQALVREITEELRCTVEVGRALTSTPHDGGARPIVLTTYLCRLSEGEPSPTEHGQLRWLAPAELHTLDWAPADRPAARLLAAG</sequence>
<dbReference type="InterPro" id="IPR000086">
    <property type="entry name" value="NUDIX_hydrolase_dom"/>
</dbReference>
<keyword evidence="6" id="KW-0227">DNA damage</keyword>
<evidence type="ECO:0000313" key="13">
    <source>
        <dbReference type="EMBL" id="SJN41780.1"/>
    </source>
</evidence>
<dbReference type="CDD" id="cd03425">
    <property type="entry name" value="NUDIX_MutT_NudA_like"/>
    <property type="match status" value="1"/>
</dbReference>
<dbReference type="EC" id="3.6.1.55" evidence="11"/>
<name>A0A1R4KBT6_9MICO</name>